<gene>
    <name evidence="1" type="ORF">RFULGI_LOCUS8369</name>
</gene>
<sequence>MLLTSDSAASWILEVITIKLKEHLQIQLNERPSIDVFQVPNYGSRINSIVGTFVDLPKHVIQQFALMMILYYGGQFDFTNLDDRAIVTIETDFEIMCNFTNFEIFEEAALLEGYVQTPLNLEAIKNFLKYMANALTVRKSEKENNINENDSNINWNWDEINWPEIGRKLYIIYKMNKETEPCHWPKYDFIKDVIDIPNKEFDPYFDNTKRGNISDEQLNAYFISIKKRIRKNFDTIICANDDKIKHQLRYATHLKPLLVPLWHSLSVSPLAFRYITNSISNFYNSFTAKTYVISSGSRHGHPDALVLVGIIKSVLEDLKEKERKAMILLTNGSKVNINLLASMIDDLLENKSNDIQKLLSQRIKIYTISDSSYEVSVKLSNGELNDDKSAQLLRWDSIGKEEIKKVTDILKRNKNLPYKPINKQIMHDIKISNHDQDPLWLNVDEEGNLAPSDVPVSFLISIMPYPDQIAYRISVSNDNSHYNFIVKFEWVIENKHNEFYLIDLNTEEGLYYALDESTPSPKFKKQPNNEGAVKFCFSANDPTSPSVNKKSGNTLRNFLVELGELDENINLVMENALNYIIGACDVCNFKKAFKSLPNDYADVLSLKVELDSKVEWEISEDKLFDIKNVSLKPKNEELKKLGNYVVAMQIIIRNPKLNNMEISMKIELNDNESESTLEWTPKLKDISKTKPVYDYLLNTDVQQKKWKNLSFVTEAKFFLETLVTGNVLDFQLDGIPISKVTDVKIKITDPGAINSNPKIIIKACASIRDIKSVNILTQNDSMRSFIMEFDAGTTLTRVAKALNANENTYDKLIVHLYDMPLNNLLENIQPEFSLLFYPVTEPPTMDYKLKNIRIFANGFPEI</sequence>
<keyword evidence="2" id="KW-1185">Reference proteome</keyword>
<evidence type="ECO:0000313" key="1">
    <source>
        <dbReference type="EMBL" id="CAG8648906.1"/>
    </source>
</evidence>
<dbReference type="EMBL" id="CAJVPZ010013450">
    <property type="protein sequence ID" value="CAG8648906.1"/>
    <property type="molecule type" value="Genomic_DNA"/>
</dbReference>
<proteinExistence type="predicted"/>
<dbReference type="AlphaFoldDB" id="A0A9N9DS43"/>
<protein>
    <submittedName>
        <fullName evidence="1">19160_t:CDS:1</fullName>
    </submittedName>
</protein>
<name>A0A9N9DS43_9GLOM</name>
<dbReference type="Proteomes" id="UP000789396">
    <property type="component" value="Unassembled WGS sequence"/>
</dbReference>
<dbReference type="OrthoDB" id="2414302at2759"/>
<organism evidence="1 2">
    <name type="scientific">Racocetra fulgida</name>
    <dbReference type="NCBI Taxonomy" id="60492"/>
    <lineage>
        <taxon>Eukaryota</taxon>
        <taxon>Fungi</taxon>
        <taxon>Fungi incertae sedis</taxon>
        <taxon>Mucoromycota</taxon>
        <taxon>Glomeromycotina</taxon>
        <taxon>Glomeromycetes</taxon>
        <taxon>Diversisporales</taxon>
        <taxon>Gigasporaceae</taxon>
        <taxon>Racocetra</taxon>
    </lineage>
</organism>
<reference evidence="1" key="1">
    <citation type="submission" date="2021-06" db="EMBL/GenBank/DDBJ databases">
        <authorList>
            <person name="Kallberg Y."/>
            <person name="Tangrot J."/>
            <person name="Rosling A."/>
        </authorList>
    </citation>
    <scope>NUCLEOTIDE SEQUENCE</scope>
    <source>
        <strain evidence="1">IN212</strain>
    </source>
</reference>
<feature type="non-terminal residue" evidence="1">
    <location>
        <position position="1"/>
    </location>
</feature>
<accession>A0A9N9DS43</accession>
<comment type="caution">
    <text evidence="1">The sequence shown here is derived from an EMBL/GenBank/DDBJ whole genome shotgun (WGS) entry which is preliminary data.</text>
</comment>
<evidence type="ECO:0000313" key="2">
    <source>
        <dbReference type="Proteomes" id="UP000789396"/>
    </source>
</evidence>